<dbReference type="AlphaFoldDB" id="A0A849VNN0"/>
<dbReference type="PANTHER" id="PTHR47623:SF1">
    <property type="entry name" value="OS09G0287300 PROTEIN"/>
    <property type="match status" value="1"/>
</dbReference>
<accession>A0A849VNN0</accession>
<organism evidence="1 2">
    <name type="scientific">Phyllobacterium pellucidum</name>
    <dbReference type="NCBI Taxonomy" id="2740464"/>
    <lineage>
        <taxon>Bacteria</taxon>
        <taxon>Pseudomonadati</taxon>
        <taxon>Pseudomonadota</taxon>
        <taxon>Alphaproteobacteria</taxon>
        <taxon>Hyphomicrobiales</taxon>
        <taxon>Phyllobacteriaceae</taxon>
        <taxon>Phyllobacterium</taxon>
    </lineage>
</organism>
<dbReference type="Pfam" id="PF00300">
    <property type="entry name" value="His_Phos_1"/>
    <property type="match status" value="1"/>
</dbReference>
<reference evidence="1 2" key="1">
    <citation type="submission" date="2020-05" db="EMBL/GenBank/DDBJ databases">
        <authorList>
            <person name="Kim M.K."/>
        </authorList>
    </citation>
    <scope>NUCLEOTIDE SEQUENCE [LARGE SCALE GENOMIC DNA]</scope>
    <source>
        <strain evidence="1 2">BT25</strain>
    </source>
</reference>
<dbReference type="Gene3D" id="3.40.50.1240">
    <property type="entry name" value="Phosphoglycerate mutase-like"/>
    <property type="match status" value="1"/>
</dbReference>
<dbReference type="Proteomes" id="UP000550508">
    <property type="component" value="Unassembled WGS sequence"/>
</dbReference>
<proteinExistence type="predicted"/>
<keyword evidence="2" id="KW-1185">Reference proteome</keyword>
<gene>
    <name evidence="1" type="ORF">HQ945_09690</name>
</gene>
<dbReference type="RefSeq" id="WP_113280613.1">
    <property type="nucleotide sequence ID" value="NZ_JABUMX010000002.1"/>
</dbReference>
<dbReference type="InterPro" id="IPR013078">
    <property type="entry name" value="His_Pase_superF_clade-1"/>
</dbReference>
<dbReference type="InterPro" id="IPR029033">
    <property type="entry name" value="His_PPase_superfam"/>
</dbReference>
<name>A0A849VNN0_9HYPH</name>
<evidence type="ECO:0000313" key="1">
    <source>
        <dbReference type="EMBL" id="NTS31522.1"/>
    </source>
</evidence>
<dbReference type="SMART" id="SM00855">
    <property type="entry name" value="PGAM"/>
    <property type="match status" value="1"/>
</dbReference>
<dbReference type="SUPFAM" id="SSF53254">
    <property type="entry name" value="Phosphoglycerate mutase-like"/>
    <property type="match status" value="1"/>
</dbReference>
<dbReference type="EMBL" id="JABUMX010000002">
    <property type="protein sequence ID" value="NTS31522.1"/>
    <property type="molecule type" value="Genomic_DNA"/>
</dbReference>
<comment type="caution">
    <text evidence="1">The sequence shown here is derived from an EMBL/GenBank/DDBJ whole genome shotgun (WGS) entry which is preliminary data.</text>
</comment>
<protein>
    <submittedName>
        <fullName evidence="1">Histidine phosphatase family protein</fullName>
    </submittedName>
</protein>
<dbReference type="CDD" id="cd07067">
    <property type="entry name" value="HP_PGM_like"/>
    <property type="match status" value="1"/>
</dbReference>
<dbReference type="PANTHER" id="PTHR47623">
    <property type="entry name" value="OS09G0287300 PROTEIN"/>
    <property type="match status" value="1"/>
</dbReference>
<evidence type="ECO:0000313" key="2">
    <source>
        <dbReference type="Proteomes" id="UP000550508"/>
    </source>
</evidence>
<sequence length="172" mass="18583">MSQVFLLRHAKALWPSAGQKDFDRALDIAGIEAAKVVGEEFKRSGFRPEIVLCSPAIRARQTLEYIGLELPFILEDAEKLYSGGADGYLLSVRMAGLEHETANSVMLVGHNPMMEELAIALIDQAKSPAHPDLVSGFPTAGLAVISFEAPLAEINPGTGMLQAFFSPAEHHL</sequence>